<protein>
    <submittedName>
        <fullName evidence="2">Acyl-CoA thioesterase</fullName>
    </submittedName>
</protein>
<comment type="caution">
    <text evidence="2">The sequence shown here is derived from an EMBL/GenBank/DDBJ whole genome shotgun (WGS) entry which is preliminary data.</text>
</comment>
<evidence type="ECO:0000313" key="2">
    <source>
        <dbReference type="EMBL" id="NDW17130.1"/>
    </source>
</evidence>
<dbReference type="InterPro" id="IPR050563">
    <property type="entry name" value="4-hydroxybenzoyl-CoA_TE"/>
</dbReference>
<accession>A0A6N9TJ26</accession>
<evidence type="ECO:0000313" key="3">
    <source>
        <dbReference type="Proteomes" id="UP000471381"/>
    </source>
</evidence>
<dbReference type="Gene3D" id="3.10.129.10">
    <property type="entry name" value="Hotdog Thioesterase"/>
    <property type="match status" value="1"/>
</dbReference>
<dbReference type="PANTHER" id="PTHR31793">
    <property type="entry name" value="4-HYDROXYBENZOYL-COA THIOESTERASE FAMILY MEMBER"/>
    <property type="match status" value="1"/>
</dbReference>
<dbReference type="Proteomes" id="UP000471381">
    <property type="component" value="Unassembled WGS sequence"/>
</dbReference>
<dbReference type="CDD" id="cd00586">
    <property type="entry name" value="4HBT"/>
    <property type="match status" value="1"/>
</dbReference>
<organism evidence="2 3">
    <name type="scientific">Alteromonas genovensis</name>
    <dbReference type="NCBI Taxonomy" id="471225"/>
    <lineage>
        <taxon>Bacteria</taxon>
        <taxon>Pseudomonadati</taxon>
        <taxon>Pseudomonadota</taxon>
        <taxon>Gammaproteobacteria</taxon>
        <taxon>Alteromonadales</taxon>
        <taxon>Alteromonadaceae</taxon>
        <taxon>Alteromonas/Salinimonas group</taxon>
        <taxon>Alteromonas</taxon>
    </lineage>
</organism>
<proteinExistence type="predicted"/>
<sequence length="155" mass="17914">MTEHTLNWMYDAPFIQHWHIDDTHIDHYKHVNNVAYLSQLEKLAWAHSNALGLQFADYQSLNRGMVIKRHELNYHLPAHLGDTLECATWIVQCDKRLTLTRQFQFICPERSKTVFDALTTFVCVSLDTGVPKRMPAQFIDAYHSACITTGDIAKP</sequence>
<dbReference type="PANTHER" id="PTHR31793:SF37">
    <property type="entry name" value="ACYL-COA THIOESTER HYDROLASE YBGC"/>
    <property type="match status" value="1"/>
</dbReference>
<gene>
    <name evidence="2" type="ORF">GTQ48_16565</name>
</gene>
<dbReference type="Pfam" id="PF13279">
    <property type="entry name" value="4HBT_2"/>
    <property type="match status" value="1"/>
</dbReference>
<dbReference type="RefSeq" id="WP_163107655.1">
    <property type="nucleotide sequence ID" value="NZ_JAAAWO010000016.1"/>
</dbReference>
<reference evidence="2 3" key="1">
    <citation type="submission" date="2020-01" db="EMBL/GenBank/DDBJ databases">
        <title>Genomes of bacteria type strains.</title>
        <authorList>
            <person name="Chen J."/>
            <person name="Zhu S."/>
            <person name="Yang J."/>
        </authorList>
    </citation>
    <scope>NUCLEOTIDE SEQUENCE [LARGE SCALE GENOMIC DNA]</scope>
    <source>
        <strain evidence="2 3">LMG 24078</strain>
    </source>
</reference>
<keyword evidence="1" id="KW-0378">Hydrolase</keyword>
<dbReference type="InterPro" id="IPR029069">
    <property type="entry name" value="HotDog_dom_sf"/>
</dbReference>
<dbReference type="AlphaFoldDB" id="A0A6N9TJ26"/>
<dbReference type="SUPFAM" id="SSF54637">
    <property type="entry name" value="Thioesterase/thiol ester dehydrase-isomerase"/>
    <property type="match status" value="1"/>
</dbReference>
<keyword evidence="3" id="KW-1185">Reference proteome</keyword>
<name>A0A6N9TJ26_9ALTE</name>
<dbReference type="GO" id="GO:0047617">
    <property type="term" value="F:fatty acyl-CoA hydrolase activity"/>
    <property type="evidence" value="ECO:0007669"/>
    <property type="project" value="TreeGrafter"/>
</dbReference>
<evidence type="ECO:0000256" key="1">
    <source>
        <dbReference type="ARBA" id="ARBA00022801"/>
    </source>
</evidence>
<dbReference type="EMBL" id="JAAAWO010000016">
    <property type="protein sequence ID" value="NDW17130.1"/>
    <property type="molecule type" value="Genomic_DNA"/>
</dbReference>